<dbReference type="EMBL" id="VCAZ01000006">
    <property type="protein sequence ID" value="TSK22576.1"/>
    <property type="molecule type" value="Genomic_DNA"/>
</dbReference>
<comment type="caution">
    <text evidence="1">The sequence shown here is derived from an EMBL/GenBank/DDBJ whole genome shotgun (WGS) entry which is preliminary data.</text>
</comment>
<dbReference type="Proteomes" id="UP000319801">
    <property type="component" value="Unassembled WGS sequence"/>
</dbReference>
<evidence type="ECO:0000313" key="1">
    <source>
        <dbReference type="EMBL" id="TSK22576.1"/>
    </source>
</evidence>
<gene>
    <name evidence="1" type="ORF">Baya_1934</name>
</gene>
<sequence length="96" mass="11017">MPRYRLRAQKLLTLTNYHKIIVRVLPGPPSPLVPERSTGTVLSLAVSIAGLRVSLEKNKISNISEVRERFRTVIYIEMPFYFQEPSLKVVNTALFF</sequence>
<proteinExistence type="predicted"/>
<name>A0A556TMI7_BAGYA</name>
<reference evidence="1 2" key="1">
    <citation type="journal article" date="2019" name="Genome Biol. Evol.">
        <title>Whole-Genome Sequencing of the Giant Devil Catfish, Bagarius yarrelli.</title>
        <authorList>
            <person name="Jiang W."/>
            <person name="Lv Y."/>
            <person name="Cheng L."/>
            <person name="Yang K."/>
            <person name="Chao B."/>
            <person name="Wang X."/>
            <person name="Li Y."/>
            <person name="Pan X."/>
            <person name="You X."/>
            <person name="Zhang Y."/>
            <person name="Yang J."/>
            <person name="Li J."/>
            <person name="Zhang X."/>
            <person name="Liu S."/>
            <person name="Sun C."/>
            <person name="Yang J."/>
            <person name="Shi Q."/>
        </authorList>
    </citation>
    <scope>NUCLEOTIDE SEQUENCE [LARGE SCALE GENOMIC DNA]</scope>
    <source>
        <strain evidence="1">JWS20170419001</strain>
        <tissue evidence="1">Muscle</tissue>
    </source>
</reference>
<evidence type="ECO:0000313" key="2">
    <source>
        <dbReference type="Proteomes" id="UP000319801"/>
    </source>
</evidence>
<organism evidence="1 2">
    <name type="scientific">Bagarius yarrelli</name>
    <name type="common">Goonch</name>
    <name type="synonym">Bagrus yarrelli</name>
    <dbReference type="NCBI Taxonomy" id="175774"/>
    <lineage>
        <taxon>Eukaryota</taxon>
        <taxon>Metazoa</taxon>
        <taxon>Chordata</taxon>
        <taxon>Craniata</taxon>
        <taxon>Vertebrata</taxon>
        <taxon>Euteleostomi</taxon>
        <taxon>Actinopterygii</taxon>
        <taxon>Neopterygii</taxon>
        <taxon>Teleostei</taxon>
        <taxon>Ostariophysi</taxon>
        <taxon>Siluriformes</taxon>
        <taxon>Sisoridae</taxon>
        <taxon>Sisorinae</taxon>
        <taxon>Bagarius</taxon>
    </lineage>
</organism>
<accession>A0A556TMI7</accession>
<protein>
    <submittedName>
        <fullName evidence="1">Uncharacterized protein</fullName>
    </submittedName>
</protein>
<keyword evidence="2" id="KW-1185">Reference proteome</keyword>
<dbReference type="AlphaFoldDB" id="A0A556TMI7"/>